<evidence type="ECO:0000313" key="3">
    <source>
        <dbReference type="Proteomes" id="UP000638648"/>
    </source>
</evidence>
<protein>
    <submittedName>
        <fullName evidence="2">Uncharacterized protein</fullName>
    </submittedName>
</protein>
<proteinExistence type="predicted"/>
<evidence type="ECO:0000256" key="1">
    <source>
        <dbReference type="SAM" id="MobiDB-lite"/>
    </source>
</evidence>
<reference evidence="2" key="1">
    <citation type="submission" date="2020-10" db="EMBL/GenBank/DDBJ databases">
        <title>Sequencing the genomes of 1000 actinobacteria strains.</title>
        <authorList>
            <person name="Klenk H.-P."/>
        </authorList>
    </citation>
    <scope>NUCLEOTIDE SEQUENCE</scope>
    <source>
        <strain evidence="2">DSM 45354</strain>
    </source>
</reference>
<gene>
    <name evidence="2" type="ORF">HEB94_001695</name>
</gene>
<comment type="caution">
    <text evidence="2">The sequence shown here is derived from an EMBL/GenBank/DDBJ whole genome shotgun (WGS) entry which is preliminary data.</text>
</comment>
<sequence>MDVGDLSNDKANDVAYLDATKEAISCRGSMPFWSMPAGGTGSRSVTRSSGSSRAGRNVSGLRMR</sequence>
<name>A0A927R6V5_9ACTN</name>
<feature type="compositionally biased region" description="Low complexity" evidence="1">
    <location>
        <begin position="42"/>
        <end position="64"/>
    </location>
</feature>
<evidence type="ECO:0000313" key="2">
    <source>
        <dbReference type="EMBL" id="MBE1604847.1"/>
    </source>
</evidence>
<dbReference type="Proteomes" id="UP000638648">
    <property type="component" value="Unassembled WGS sequence"/>
</dbReference>
<dbReference type="AlphaFoldDB" id="A0A927R6V5"/>
<keyword evidence="3" id="KW-1185">Reference proteome</keyword>
<accession>A0A927R6V5</accession>
<feature type="region of interest" description="Disordered" evidence="1">
    <location>
        <begin position="30"/>
        <end position="64"/>
    </location>
</feature>
<organism evidence="2 3">
    <name type="scientific">Actinopolymorpha pittospori</name>
    <dbReference type="NCBI Taxonomy" id="648752"/>
    <lineage>
        <taxon>Bacteria</taxon>
        <taxon>Bacillati</taxon>
        <taxon>Actinomycetota</taxon>
        <taxon>Actinomycetes</taxon>
        <taxon>Propionibacteriales</taxon>
        <taxon>Actinopolymorphaceae</taxon>
        <taxon>Actinopolymorpha</taxon>
    </lineage>
</organism>
<dbReference type="EMBL" id="JADBEM010000001">
    <property type="protein sequence ID" value="MBE1604847.1"/>
    <property type="molecule type" value="Genomic_DNA"/>
</dbReference>